<name>A0ABM1ZXF5_AEDAL</name>
<dbReference type="EnsemblMetazoa" id="AALFPA23_022523.R33429">
    <property type="protein sequence ID" value="AALFPA23_022523.P33429"/>
    <property type="gene ID" value="AALFPA23_022523"/>
</dbReference>
<evidence type="ECO:0008006" key="3">
    <source>
        <dbReference type="Google" id="ProtNLM"/>
    </source>
</evidence>
<sequence>MKRNILCFLTYPFHNNNHSTLEMQVHLLLIIINLVQFSPTSVAARNKRPIIVHRVDCIGQPYPYTRYVRCGIRTQRNQSQQLIGELILDEPVRTLIGSFQIYTKHQFTQTLLYGTEMNMCHYLDQDRHSGVMERNIVADMVLEKTKVVFPQLIHPCPFEGLLNLTGTEVRLDLVPPYVLPGTYIIEALMRDAANRTVVHARVVFSLIGKSLLGQLKEN</sequence>
<dbReference type="PANTHER" id="PTHR20898">
    <property type="entry name" value="DAEDALUS ON 3-RELATED-RELATED"/>
    <property type="match status" value="1"/>
</dbReference>
<dbReference type="Pfam" id="PF06477">
    <property type="entry name" value="DUF1091"/>
    <property type="match status" value="1"/>
</dbReference>
<proteinExistence type="predicted"/>
<evidence type="ECO:0000313" key="1">
    <source>
        <dbReference type="EnsemblMetazoa" id="AALFPA23_022523.P33429"/>
    </source>
</evidence>
<dbReference type="InterPro" id="IPR010512">
    <property type="entry name" value="DUF1091"/>
</dbReference>
<dbReference type="GeneID" id="134291300"/>
<dbReference type="RefSeq" id="XP_062714848.1">
    <property type="nucleotide sequence ID" value="XM_062858864.1"/>
</dbReference>
<dbReference type="PANTHER" id="PTHR20898:SF0">
    <property type="entry name" value="DAEDALUS ON 3-RELATED"/>
    <property type="match status" value="1"/>
</dbReference>
<keyword evidence="2" id="KW-1185">Reference proteome</keyword>
<accession>A0ABM1ZXF5</accession>
<dbReference type="Proteomes" id="UP000069940">
    <property type="component" value="Unassembled WGS sequence"/>
</dbReference>
<protein>
    <recommendedName>
        <fullName evidence="3">Secreted protein</fullName>
    </recommendedName>
</protein>
<reference evidence="2" key="1">
    <citation type="journal article" date="2015" name="Proc. Natl. Acad. Sci. U.S.A.">
        <title>Genome sequence of the Asian Tiger mosquito, Aedes albopictus, reveals insights into its biology, genetics, and evolution.</title>
        <authorList>
            <person name="Chen X.G."/>
            <person name="Jiang X."/>
            <person name="Gu J."/>
            <person name="Xu M."/>
            <person name="Wu Y."/>
            <person name="Deng Y."/>
            <person name="Zhang C."/>
            <person name="Bonizzoni M."/>
            <person name="Dermauw W."/>
            <person name="Vontas J."/>
            <person name="Armbruster P."/>
            <person name="Huang X."/>
            <person name="Yang Y."/>
            <person name="Zhang H."/>
            <person name="He W."/>
            <person name="Peng H."/>
            <person name="Liu Y."/>
            <person name="Wu K."/>
            <person name="Chen J."/>
            <person name="Lirakis M."/>
            <person name="Topalis P."/>
            <person name="Van Leeuwen T."/>
            <person name="Hall A.B."/>
            <person name="Jiang X."/>
            <person name="Thorpe C."/>
            <person name="Mueller R.L."/>
            <person name="Sun C."/>
            <person name="Waterhouse R.M."/>
            <person name="Yan G."/>
            <person name="Tu Z.J."/>
            <person name="Fang X."/>
            <person name="James A.A."/>
        </authorList>
    </citation>
    <scope>NUCLEOTIDE SEQUENCE [LARGE SCALE GENOMIC DNA]</scope>
    <source>
        <strain evidence="2">Foshan</strain>
    </source>
</reference>
<organism evidence="1 2">
    <name type="scientific">Aedes albopictus</name>
    <name type="common">Asian tiger mosquito</name>
    <name type="synonym">Stegomyia albopicta</name>
    <dbReference type="NCBI Taxonomy" id="7160"/>
    <lineage>
        <taxon>Eukaryota</taxon>
        <taxon>Metazoa</taxon>
        <taxon>Ecdysozoa</taxon>
        <taxon>Arthropoda</taxon>
        <taxon>Hexapoda</taxon>
        <taxon>Insecta</taxon>
        <taxon>Pterygota</taxon>
        <taxon>Neoptera</taxon>
        <taxon>Endopterygota</taxon>
        <taxon>Diptera</taxon>
        <taxon>Nematocera</taxon>
        <taxon>Culicoidea</taxon>
        <taxon>Culicidae</taxon>
        <taxon>Culicinae</taxon>
        <taxon>Aedini</taxon>
        <taxon>Aedes</taxon>
        <taxon>Stegomyia</taxon>
    </lineage>
</organism>
<evidence type="ECO:0000313" key="2">
    <source>
        <dbReference type="Proteomes" id="UP000069940"/>
    </source>
</evidence>
<reference evidence="1" key="2">
    <citation type="submission" date="2025-05" db="UniProtKB">
        <authorList>
            <consortium name="EnsemblMetazoa"/>
        </authorList>
    </citation>
    <scope>IDENTIFICATION</scope>
    <source>
        <strain evidence="1">Foshan</strain>
    </source>
</reference>